<protein>
    <recommendedName>
        <fullName evidence="3">Response regulatory domain-containing protein</fullName>
    </recommendedName>
</protein>
<feature type="region of interest" description="Disordered" evidence="1">
    <location>
        <begin position="156"/>
        <end position="180"/>
    </location>
</feature>
<evidence type="ECO:0000256" key="1">
    <source>
        <dbReference type="SAM" id="MobiDB-lite"/>
    </source>
</evidence>
<reference evidence="2" key="1">
    <citation type="submission" date="2020-02" db="EMBL/GenBank/DDBJ databases">
        <authorList>
            <person name="Meier V. D."/>
        </authorList>
    </citation>
    <scope>NUCLEOTIDE SEQUENCE</scope>
    <source>
        <strain evidence="2">AVDCRST_MAG64</strain>
    </source>
</reference>
<name>A0A6J4NJL3_9BACT</name>
<gene>
    <name evidence="2" type="ORF">AVDCRST_MAG64-989</name>
</gene>
<sequence>MRTSRAPPAPFRPFRDGRHGRRSLETLSRPRGGAPIRLMPDAPPQPPGPPVLALVRDLIFASKITATAKSAGVDVTLVRDPAQLADKMGRRLIVDLNLPGAIEAAAGWMRTTGGEVVGFVSHVDAASIAQARAAGIPEVLARSRFVEVLPRLLASPAGGEPGVKPHDEPSPETGRAAGLT</sequence>
<dbReference type="AlphaFoldDB" id="A0A6J4NJL3"/>
<dbReference type="EMBL" id="CADCUQ010000235">
    <property type="protein sequence ID" value="CAA9386917.1"/>
    <property type="molecule type" value="Genomic_DNA"/>
</dbReference>
<accession>A0A6J4NJL3</accession>
<feature type="region of interest" description="Disordered" evidence="1">
    <location>
        <begin position="1"/>
        <end position="45"/>
    </location>
</feature>
<organism evidence="2">
    <name type="scientific">uncultured Phycisphaerae bacterium</name>
    <dbReference type="NCBI Taxonomy" id="904963"/>
    <lineage>
        <taxon>Bacteria</taxon>
        <taxon>Pseudomonadati</taxon>
        <taxon>Planctomycetota</taxon>
        <taxon>Phycisphaerae</taxon>
        <taxon>environmental samples</taxon>
    </lineage>
</organism>
<proteinExistence type="predicted"/>
<evidence type="ECO:0000313" key="2">
    <source>
        <dbReference type="EMBL" id="CAA9386917.1"/>
    </source>
</evidence>
<evidence type="ECO:0008006" key="3">
    <source>
        <dbReference type="Google" id="ProtNLM"/>
    </source>
</evidence>